<dbReference type="RefSeq" id="WP_207549822.1">
    <property type="nucleotide sequence ID" value="NZ_FNKK01000002.1"/>
</dbReference>
<name>A0A1H0ZZD7_9ACTN</name>
<accession>A0A1H0ZZD7</accession>
<dbReference type="InterPro" id="IPR002931">
    <property type="entry name" value="Transglutaminase-like"/>
</dbReference>
<evidence type="ECO:0000313" key="3">
    <source>
        <dbReference type="Proteomes" id="UP000217103"/>
    </source>
</evidence>
<proteinExistence type="predicted"/>
<organism evidence="2 3">
    <name type="scientific">Thermostaphylospora chromogena</name>
    <dbReference type="NCBI Taxonomy" id="35622"/>
    <lineage>
        <taxon>Bacteria</taxon>
        <taxon>Bacillati</taxon>
        <taxon>Actinomycetota</taxon>
        <taxon>Actinomycetes</taxon>
        <taxon>Streptosporangiales</taxon>
        <taxon>Thermomonosporaceae</taxon>
        <taxon>Thermostaphylospora</taxon>
    </lineage>
</organism>
<dbReference type="InterPro" id="IPR038765">
    <property type="entry name" value="Papain-like_cys_pep_sf"/>
</dbReference>
<dbReference type="AlphaFoldDB" id="A0A1H0ZZD7"/>
<dbReference type="EMBL" id="FNKK01000002">
    <property type="protein sequence ID" value="SDQ32416.1"/>
    <property type="molecule type" value="Genomic_DNA"/>
</dbReference>
<dbReference type="STRING" id="35622.SAMN04489764_0214"/>
<sequence>MPSSTDRPAIRFTEPGIMTSAGRFAHLIDRLPGDVAKLASVGHGLLIHEHLASAYGVTLSPEDRESLHVRPAERLLELITTRDDRPLDVPRESAARLAGNCRHFTVLAVTMLRAHGIAARARCGFAAYFIDGFFEDHWVCEYRPAGQERWAVLDPQLDERQREMFPIDFDVADVPRDRFLTAGDAWRRCRDGAADPGRFGLSMVRESGWWWIAGNLMRDAAALSGVEVLPWDSWGAMPGPDAPIDDDLRALFDRLADLTRDPDADLPELLRLCADDERLRLPAAVRNDLRGRDEPLVS</sequence>
<reference evidence="2 3" key="1">
    <citation type="submission" date="2016-10" db="EMBL/GenBank/DDBJ databases">
        <authorList>
            <person name="de Groot N.N."/>
        </authorList>
    </citation>
    <scope>NUCLEOTIDE SEQUENCE [LARGE SCALE GENOMIC DNA]</scope>
    <source>
        <strain evidence="2 3">DSM 43794</strain>
    </source>
</reference>
<evidence type="ECO:0000259" key="1">
    <source>
        <dbReference type="Pfam" id="PF01841"/>
    </source>
</evidence>
<dbReference type="Proteomes" id="UP000217103">
    <property type="component" value="Unassembled WGS sequence"/>
</dbReference>
<feature type="domain" description="Transglutaminase-like" evidence="1">
    <location>
        <begin position="90"/>
        <end position="155"/>
    </location>
</feature>
<keyword evidence="3" id="KW-1185">Reference proteome</keyword>
<evidence type="ECO:0000313" key="2">
    <source>
        <dbReference type="EMBL" id="SDQ32416.1"/>
    </source>
</evidence>
<protein>
    <submittedName>
        <fullName evidence="2">Transglutaminase-like superfamily protein</fullName>
    </submittedName>
</protein>
<dbReference type="SUPFAM" id="SSF54001">
    <property type="entry name" value="Cysteine proteinases"/>
    <property type="match status" value="1"/>
</dbReference>
<dbReference type="Pfam" id="PF01841">
    <property type="entry name" value="Transglut_core"/>
    <property type="match status" value="1"/>
</dbReference>
<dbReference type="Gene3D" id="3.10.620.30">
    <property type="match status" value="1"/>
</dbReference>
<gene>
    <name evidence="2" type="ORF">SAMN04489764_0214</name>
</gene>